<dbReference type="EMBL" id="CAADRP010001402">
    <property type="protein sequence ID" value="VFU38404.1"/>
    <property type="molecule type" value="Genomic_DNA"/>
</dbReference>
<accession>A0A6N2LBU9</accession>
<name>A0A6N2LBU9_SALVM</name>
<evidence type="ECO:0000313" key="2">
    <source>
        <dbReference type="EMBL" id="VFU38404.1"/>
    </source>
</evidence>
<organism evidence="2">
    <name type="scientific">Salix viminalis</name>
    <name type="common">Common osier</name>
    <name type="synonym">Basket willow</name>
    <dbReference type="NCBI Taxonomy" id="40686"/>
    <lineage>
        <taxon>Eukaryota</taxon>
        <taxon>Viridiplantae</taxon>
        <taxon>Streptophyta</taxon>
        <taxon>Embryophyta</taxon>
        <taxon>Tracheophyta</taxon>
        <taxon>Spermatophyta</taxon>
        <taxon>Magnoliopsida</taxon>
        <taxon>eudicotyledons</taxon>
        <taxon>Gunneridae</taxon>
        <taxon>Pentapetalae</taxon>
        <taxon>rosids</taxon>
        <taxon>fabids</taxon>
        <taxon>Malpighiales</taxon>
        <taxon>Salicaceae</taxon>
        <taxon>Saliceae</taxon>
        <taxon>Salix</taxon>
    </lineage>
</organism>
<keyword evidence="1" id="KW-0472">Membrane</keyword>
<protein>
    <submittedName>
        <fullName evidence="2">Uncharacterized protein</fullName>
    </submittedName>
</protein>
<feature type="transmembrane region" description="Helical" evidence="1">
    <location>
        <begin position="41"/>
        <end position="66"/>
    </location>
</feature>
<proteinExistence type="predicted"/>
<evidence type="ECO:0000256" key="1">
    <source>
        <dbReference type="SAM" id="Phobius"/>
    </source>
</evidence>
<gene>
    <name evidence="2" type="ORF">SVIM_LOCUS209133</name>
</gene>
<sequence>MCLCFCFSLSISPPSNTVYRFLSNSFRTSAPATTRIKANLHFFFFFFFKVLSINGVTIFSLCIIAASRGGQQLNFCVYKCRKERGRERDLRKKEKK</sequence>
<dbReference type="AlphaFoldDB" id="A0A6N2LBU9"/>
<keyword evidence="1" id="KW-0812">Transmembrane</keyword>
<reference evidence="2" key="1">
    <citation type="submission" date="2019-03" db="EMBL/GenBank/DDBJ databases">
        <authorList>
            <person name="Mank J."/>
            <person name="Almeida P."/>
        </authorList>
    </citation>
    <scope>NUCLEOTIDE SEQUENCE</scope>
    <source>
        <strain evidence="2">78183</strain>
    </source>
</reference>
<keyword evidence="1" id="KW-1133">Transmembrane helix</keyword>